<evidence type="ECO:0000256" key="2">
    <source>
        <dbReference type="ARBA" id="ARBA00023002"/>
    </source>
</evidence>
<dbReference type="Proteomes" id="UP000249590">
    <property type="component" value="Unassembled WGS sequence"/>
</dbReference>
<dbReference type="InterPro" id="IPR001509">
    <property type="entry name" value="Epimerase_deHydtase"/>
</dbReference>
<dbReference type="PANTHER" id="PTHR43103">
    <property type="entry name" value="NUCLEOSIDE-DIPHOSPHATE-SUGAR EPIMERASE"/>
    <property type="match status" value="1"/>
</dbReference>
<dbReference type="PANTHER" id="PTHR43103:SF5">
    <property type="entry name" value="4-EPIMERASE, PUTATIVE (AFU_ORTHOLOGUE AFUA_7G00360)-RELATED"/>
    <property type="match status" value="1"/>
</dbReference>
<reference evidence="5 6" key="1">
    <citation type="submission" date="2018-05" db="EMBL/GenBank/DDBJ databases">
        <title>Acuticoccus sediminis sp. nov., isolated from deep-sea sediment of Indian Ocean.</title>
        <authorList>
            <person name="Liu X."/>
            <person name="Lai Q."/>
            <person name="Du Y."/>
            <person name="Sun F."/>
            <person name="Zhang X."/>
            <person name="Wang S."/>
            <person name="Shao Z."/>
        </authorList>
    </citation>
    <scope>NUCLEOTIDE SEQUENCE [LARGE SCALE GENOMIC DNA]</scope>
    <source>
        <strain evidence="5 6">PTG4-2</strain>
    </source>
</reference>
<organism evidence="5 6">
    <name type="scientific">Acuticoccus sediminis</name>
    <dbReference type="NCBI Taxonomy" id="2184697"/>
    <lineage>
        <taxon>Bacteria</taxon>
        <taxon>Pseudomonadati</taxon>
        <taxon>Pseudomonadota</taxon>
        <taxon>Alphaproteobacteria</taxon>
        <taxon>Hyphomicrobiales</taxon>
        <taxon>Amorphaceae</taxon>
        <taxon>Acuticoccus</taxon>
    </lineage>
</organism>
<dbReference type="Pfam" id="PF01370">
    <property type="entry name" value="Epimerase"/>
    <property type="match status" value="1"/>
</dbReference>
<keyword evidence="6" id="KW-1185">Reference proteome</keyword>
<comment type="similarity">
    <text evidence="1">Belongs to the NAD(P)-dependent epimerase/dehydratase family.</text>
</comment>
<evidence type="ECO:0000256" key="1">
    <source>
        <dbReference type="ARBA" id="ARBA00007637"/>
    </source>
</evidence>
<evidence type="ECO:0000256" key="3">
    <source>
        <dbReference type="ARBA" id="ARBA00023027"/>
    </source>
</evidence>
<sequence>MKTIVMTGAAGGVATMLRPLLRNRYTLVLSDRSAEPADLADGERWVTADLTDRPSLDALMTGADGLIHLGGQSVEADWETVNAANIQGYHNILDAARAAGTGRVIFASSNHACGFYPRTRRIGIDEAVRPDGLYGVSKAFGEALGSLYADKFGMRIMSIRIGNIAERPADHRRLSIWMHPEDLAALITIGLEHPDIHHAIVYGASHNERAWWDNATAAALGYVPRHSAEDHAAFALAEQAKIGPNAVGDLFQGGTFCADGFDGDLDRTLKARLPRP</sequence>
<dbReference type="Gene3D" id="3.40.50.720">
    <property type="entry name" value="NAD(P)-binding Rossmann-like Domain"/>
    <property type="match status" value="1"/>
</dbReference>
<keyword evidence="3" id="KW-0520">NAD</keyword>
<dbReference type="SUPFAM" id="SSF51735">
    <property type="entry name" value="NAD(P)-binding Rossmann-fold domains"/>
    <property type="match status" value="1"/>
</dbReference>
<dbReference type="RefSeq" id="WP_111348471.1">
    <property type="nucleotide sequence ID" value="NZ_JAIWKD010000007.1"/>
</dbReference>
<evidence type="ECO:0000313" key="6">
    <source>
        <dbReference type="Proteomes" id="UP000249590"/>
    </source>
</evidence>
<dbReference type="GO" id="GO:0016491">
    <property type="term" value="F:oxidoreductase activity"/>
    <property type="evidence" value="ECO:0007669"/>
    <property type="project" value="UniProtKB-KW"/>
</dbReference>
<protein>
    <submittedName>
        <fullName evidence="5">UDP-glucose 4-epimerase</fullName>
    </submittedName>
</protein>
<comment type="caution">
    <text evidence="5">The sequence shown here is derived from an EMBL/GenBank/DDBJ whole genome shotgun (WGS) entry which is preliminary data.</text>
</comment>
<dbReference type="AlphaFoldDB" id="A0A8B2NP04"/>
<keyword evidence="2" id="KW-0560">Oxidoreductase</keyword>
<accession>A0A8B2NP04</accession>
<evidence type="ECO:0000313" key="5">
    <source>
        <dbReference type="EMBL" id="RAH99998.1"/>
    </source>
</evidence>
<gene>
    <name evidence="5" type="ORF">DLJ53_19910</name>
</gene>
<dbReference type="EMBL" id="QHHQ01000004">
    <property type="protein sequence ID" value="RAH99998.1"/>
    <property type="molecule type" value="Genomic_DNA"/>
</dbReference>
<dbReference type="InterPro" id="IPR036291">
    <property type="entry name" value="NAD(P)-bd_dom_sf"/>
</dbReference>
<proteinExistence type="inferred from homology"/>
<evidence type="ECO:0000259" key="4">
    <source>
        <dbReference type="Pfam" id="PF01370"/>
    </source>
</evidence>
<dbReference type="OrthoDB" id="8770295at2"/>
<name>A0A8B2NP04_9HYPH</name>
<feature type="domain" description="NAD-dependent epimerase/dehydratase" evidence="4">
    <location>
        <begin position="4"/>
        <end position="164"/>
    </location>
</feature>